<reference evidence="2" key="2">
    <citation type="submission" date="2021-02" db="EMBL/GenBank/DDBJ databases">
        <authorList>
            <person name="Kimball J.A."/>
            <person name="Haas M.W."/>
            <person name="Macchietto M."/>
            <person name="Kono T."/>
            <person name="Duquette J."/>
            <person name="Shao M."/>
        </authorList>
    </citation>
    <scope>NUCLEOTIDE SEQUENCE</scope>
    <source>
        <tissue evidence="2">Fresh leaf tissue</tissue>
    </source>
</reference>
<protein>
    <submittedName>
        <fullName evidence="2">Uncharacterized protein</fullName>
    </submittedName>
</protein>
<feature type="region of interest" description="Disordered" evidence="1">
    <location>
        <begin position="1"/>
        <end position="30"/>
    </location>
</feature>
<feature type="compositionally biased region" description="Low complexity" evidence="1">
    <location>
        <begin position="1"/>
        <end position="12"/>
    </location>
</feature>
<reference evidence="2" key="1">
    <citation type="journal article" date="2021" name="bioRxiv">
        <title>Whole Genome Assembly and Annotation of Northern Wild Rice, Zizania palustris L., Supports a Whole Genome Duplication in the Zizania Genus.</title>
        <authorList>
            <person name="Haas M."/>
            <person name="Kono T."/>
            <person name="Macchietto M."/>
            <person name="Millas R."/>
            <person name="McGilp L."/>
            <person name="Shao M."/>
            <person name="Duquette J."/>
            <person name="Hirsch C.N."/>
            <person name="Kimball J."/>
        </authorList>
    </citation>
    <scope>NUCLEOTIDE SEQUENCE</scope>
    <source>
        <tissue evidence="2">Fresh leaf tissue</tissue>
    </source>
</reference>
<organism evidence="2 3">
    <name type="scientific">Zizania palustris</name>
    <name type="common">Northern wild rice</name>
    <dbReference type="NCBI Taxonomy" id="103762"/>
    <lineage>
        <taxon>Eukaryota</taxon>
        <taxon>Viridiplantae</taxon>
        <taxon>Streptophyta</taxon>
        <taxon>Embryophyta</taxon>
        <taxon>Tracheophyta</taxon>
        <taxon>Spermatophyta</taxon>
        <taxon>Magnoliopsida</taxon>
        <taxon>Liliopsida</taxon>
        <taxon>Poales</taxon>
        <taxon>Poaceae</taxon>
        <taxon>BOP clade</taxon>
        <taxon>Oryzoideae</taxon>
        <taxon>Oryzeae</taxon>
        <taxon>Zizaniinae</taxon>
        <taxon>Zizania</taxon>
    </lineage>
</organism>
<dbReference type="Proteomes" id="UP000729402">
    <property type="component" value="Unassembled WGS sequence"/>
</dbReference>
<evidence type="ECO:0000313" key="2">
    <source>
        <dbReference type="EMBL" id="KAG8084752.1"/>
    </source>
</evidence>
<name>A0A8J5W8E8_ZIZPA</name>
<sequence>MRSRPPSRTTTSASHLRLHDNTLTGPIPHTTGPSTYCNALHLLYLAANCISGSFSSPSHPTSLSCSAALPRRSSNMLVVLERRPSAN</sequence>
<proteinExistence type="predicted"/>
<comment type="caution">
    <text evidence="2">The sequence shown here is derived from an EMBL/GenBank/DDBJ whole genome shotgun (WGS) entry which is preliminary data.</text>
</comment>
<keyword evidence="3" id="KW-1185">Reference proteome</keyword>
<evidence type="ECO:0000313" key="3">
    <source>
        <dbReference type="Proteomes" id="UP000729402"/>
    </source>
</evidence>
<evidence type="ECO:0000256" key="1">
    <source>
        <dbReference type="SAM" id="MobiDB-lite"/>
    </source>
</evidence>
<dbReference type="EMBL" id="JAAALK010000082">
    <property type="protein sequence ID" value="KAG8084752.1"/>
    <property type="molecule type" value="Genomic_DNA"/>
</dbReference>
<dbReference type="AlphaFoldDB" id="A0A8J5W8E8"/>
<gene>
    <name evidence="2" type="ORF">GUJ93_ZPchr0010g9615</name>
</gene>
<accession>A0A8J5W8E8</accession>